<evidence type="ECO:0000256" key="8">
    <source>
        <dbReference type="ARBA" id="ARBA00023288"/>
    </source>
</evidence>
<dbReference type="PROSITE" id="PS51485">
    <property type="entry name" value="PHYTOCYANIN"/>
    <property type="match status" value="1"/>
</dbReference>
<feature type="compositionally biased region" description="Pro residues" evidence="10">
    <location>
        <begin position="173"/>
        <end position="185"/>
    </location>
</feature>
<protein>
    <submittedName>
        <fullName evidence="14">Early nodulin-like protein 2</fullName>
    </submittedName>
</protein>
<evidence type="ECO:0000256" key="9">
    <source>
        <dbReference type="ARBA" id="ARBA00035011"/>
    </source>
</evidence>
<evidence type="ECO:0000256" key="4">
    <source>
        <dbReference type="ARBA" id="ARBA00022729"/>
    </source>
</evidence>
<evidence type="ECO:0000256" key="2">
    <source>
        <dbReference type="ARBA" id="ARBA00022475"/>
    </source>
</evidence>
<dbReference type="AlphaFoldDB" id="A0A4U5NSH2"/>
<feature type="signal peptide" evidence="12">
    <location>
        <begin position="1"/>
        <end position="24"/>
    </location>
</feature>
<dbReference type="CDD" id="cd11019">
    <property type="entry name" value="OsENODL1_like"/>
    <property type="match status" value="1"/>
</dbReference>
<feature type="compositionally biased region" description="Low complexity" evidence="10">
    <location>
        <begin position="272"/>
        <end position="287"/>
    </location>
</feature>
<feature type="compositionally biased region" description="Polar residues" evidence="10">
    <location>
        <begin position="230"/>
        <end position="243"/>
    </location>
</feature>
<evidence type="ECO:0000256" key="7">
    <source>
        <dbReference type="ARBA" id="ARBA00023180"/>
    </source>
</evidence>
<dbReference type="InterPro" id="IPR041846">
    <property type="entry name" value="ENL_dom"/>
</dbReference>
<keyword evidence="3" id="KW-0336">GPI-anchor</keyword>
<evidence type="ECO:0000256" key="12">
    <source>
        <dbReference type="SAM" id="SignalP"/>
    </source>
</evidence>
<dbReference type="GO" id="GO:0009055">
    <property type="term" value="F:electron transfer activity"/>
    <property type="evidence" value="ECO:0007669"/>
    <property type="project" value="InterPro"/>
</dbReference>
<comment type="caution">
    <text evidence="14">The sequence shown here is derived from an EMBL/GenBank/DDBJ whole genome shotgun (WGS) entry which is preliminary data.</text>
</comment>
<keyword evidence="2" id="KW-1003">Cell membrane</keyword>
<evidence type="ECO:0000256" key="6">
    <source>
        <dbReference type="ARBA" id="ARBA00023157"/>
    </source>
</evidence>
<dbReference type="InterPro" id="IPR039391">
    <property type="entry name" value="Phytocyanin-like"/>
</dbReference>
<proteinExistence type="inferred from homology"/>
<sequence>MESRRCLCLLWALLACYLFTSSAASNSFDVGGKDGWVTNPSESYNHWAERNRFQVNDSLVFKYNKGSDSVLLVTKDDYNSCKTKKPLKTMGSGSSVFQLNKSGPYFFISGNEDNCRKGQKLTVVVLSVKPKQAPTPVSQPPAMSPKAPSPVAHNSPSPAPSKSPSPVALNNPSPAPSKSPSPSAEPPASSEGPSLSPISPAPISMTPSGSPLGAPGPSQVPVKSSPPSADTPTLAPSPTSNTPYLAPSPFSEAPTGAPGPSPVAMTPHISLVPSGSPASSPASGPVSEISPSPLTNPPALSQSPESPSPLASAPVVSPIPAKSPSSSIPTPKSGYTPAYSPNSNGAELAPAPAAAWVATPSTFMVIVASFLIGSVIGVWP</sequence>
<dbReference type="PROSITE" id="PS51257">
    <property type="entry name" value="PROKAR_LIPOPROTEIN"/>
    <property type="match status" value="1"/>
</dbReference>
<keyword evidence="11" id="KW-1133">Transmembrane helix</keyword>
<name>A0A4U5NSH2_POPAL</name>
<feature type="compositionally biased region" description="Low complexity" evidence="10">
    <location>
        <begin position="186"/>
        <end position="228"/>
    </location>
</feature>
<dbReference type="EMBL" id="RCHU01000916">
    <property type="protein sequence ID" value="TKR86276.1"/>
    <property type="molecule type" value="Genomic_DNA"/>
</dbReference>
<comment type="similarity">
    <text evidence="9">Belongs to the early nodulin-like (ENODL) family.</text>
</comment>
<dbReference type="FunFam" id="2.60.40.420:FF:000010">
    <property type="entry name" value="Early nodulin-like protein 1"/>
    <property type="match status" value="1"/>
</dbReference>
<evidence type="ECO:0000256" key="11">
    <source>
        <dbReference type="SAM" id="Phobius"/>
    </source>
</evidence>
<dbReference type="STRING" id="43335.A0A4U5NSH2"/>
<feature type="region of interest" description="Disordered" evidence="10">
    <location>
        <begin position="131"/>
        <end position="344"/>
    </location>
</feature>
<evidence type="ECO:0000256" key="5">
    <source>
        <dbReference type="ARBA" id="ARBA00023136"/>
    </source>
</evidence>
<evidence type="ECO:0000256" key="3">
    <source>
        <dbReference type="ARBA" id="ARBA00022622"/>
    </source>
</evidence>
<evidence type="ECO:0000256" key="10">
    <source>
        <dbReference type="SAM" id="MobiDB-lite"/>
    </source>
</evidence>
<comment type="subcellular location">
    <subcellularLocation>
        <location evidence="1">Cell membrane</location>
        <topology evidence="1">Lipid-anchor</topology>
        <topology evidence="1">GPI-anchor</topology>
    </subcellularLocation>
</comment>
<dbReference type="SUPFAM" id="SSF49503">
    <property type="entry name" value="Cupredoxins"/>
    <property type="match status" value="1"/>
</dbReference>
<evidence type="ECO:0000256" key="1">
    <source>
        <dbReference type="ARBA" id="ARBA00004609"/>
    </source>
</evidence>
<keyword evidence="8" id="KW-0449">Lipoprotein</keyword>
<gene>
    <name evidence="14" type="ORF">D5086_0000239250</name>
</gene>
<keyword evidence="11" id="KW-0812">Transmembrane</keyword>
<dbReference type="PANTHER" id="PTHR33021">
    <property type="entry name" value="BLUE COPPER PROTEIN"/>
    <property type="match status" value="1"/>
</dbReference>
<keyword evidence="5 11" id="KW-0472">Membrane</keyword>
<keyword evidence="7" id="KW-0325">Glycoprotein</keyword>
<dbReference type="PANTHER" id="PTHR33021:SF521">
    <property type="entry name" value="PHYTOCYANIN DOMAIN-CONTAINING PROTEIN"/>
    <property type="match status" value="1"/>
</dbReference>
<dbReference type="GO" id="GO:0005886">
    <property type="term" value="C:plasma membrane"/>
    <property type="evidence" value="ECO:0007669"/>
    <property type="project" value="UniProtKB-SubCell"/>
</dbReference>
<keyword evidence="6" id="KW-1015">Disulfide bond</keyword>
<dbReference type="Gene3D" id="2.60.40.420">
    <property type="entry name" value="Cupredoxins - blue copper proteins"/>
    <property type="match status" value="1"/>
</dbReference>
<feature type="compositionally biased region" description="Low complexity" evidence="10">
    <location>
        <begin position="297"/>
        <end position="333"/>
    </location>
</feature>
<dbReference type="InterPro" id="IPR003245">
    <property type="entry name" value="Phytocyanin_dom"/>
</dbReference>
<accession>A0A4U5NSH2</accession>
<feature type="chain" id="PRO_5020911471" evidence="12">
    <location>
        <begin position="25"/>
        <end position="380"/>
    </location>
</feature>
<organism evidence="14">
    <name type="scientific">Populus alba</name>
    <name type="common">White poplar</name>
    <dbReference type="NCBI Taxonomy" id="43335"/>
    <lineage>
        <taxon>Eukaryota</taxon>
        <taxon>Viridiplantae</taxon>
        <taxon>Streptophyta</taxon>
        <taxon>Embryophyta</taxon>
        <taxon>Tracheophyta</taxon>
        <taxon>Spermatophyta</taxon>
        <taxon>Magnoliopsida</taxon>
        <taxon>eudicotyledons</taxon>
        <taxon>Gunneridae</taxon>
        <taxon>Pentapetalae</taxon>
        <taxon>rosids</taxon>
        <taxon>fabids</taxon>
        <taxon>Malpighiales</taxon>
        <taxon>Salicaceae</taxon>
        <taxon>Saliceae</taxon>
        <taxon>Populus</taxon>
    </lineage>
</organism>
<evidence type="ECO:0000259" key="13">
    <source>
        <dbReference type="PROSITE" id="PS51485"/>
    </source>
</evidence>
<keyword evidence="4 12" id="KW-0732">Signal</keyword>
<dbReference type="InterPro" id="IPR008972">
    <property type="entry name" value="Cupredoxin"/>
</dbReference>
<feature type="transmembrane region" description="Helical" evidence="11">
    <location>
        <begin position="353"/>
        <end position="379"/>
    </location>
</feature>
<dbReference type="GO" id="GO:0098552">
    <property type="term" value="C:side of membrane"/>
    <property type="evidence" value="ECO:0007669"/>
    <property type="project" value="UniProtKB-KW"/>
</dbReference>
<feature type="domain" description="Phytocyanin" evidence="13">
    <location>
        <begin position="26"/>
        <end position="127"/>
    </location>
</feature>
<reference evidence="14" key="1">
    <citation type="submission" date="2018-10" db="EMBL/GenBank/DDBJ databases">
        <title>Population genomic analysis revealed the cold adaptation of white poplar.</title>
        <authorList>
            <person name="Liu Y.-J."/>
        </authorList>
    </citation>
    <scope>NUCLEOTIDE SEQUENCE [LARGE SCALE GENOMIC DNA]</scope>
    <source>
        <strain evidence="14">PAL-ZL1</strain>
    </source>
</reference>
<evidence type="ECO:0000313" key="14">
    <source>
        <dbReference type="EMBL" id="TKR86276.1"/>
    </source>
</evidence>
<dbReference type="Pfam" id="PF02298">
    <property type="entry name" value="Cu_bind_like"/>
    <property type="match status" value="1"/>
</dbReference>